<proteinExistence type="predicted"/>
<sequence>MFFVLIIAVIAVVVAYIVKSFSGDIEETEESEDLEISFHPHAVARMQEREIDPERVMELLRGEGQQVKLAHYNRIKVTDGEVTAIVGKGLRKLEVVTVYWNDGDWEDMEEEM</sequence>
<dbReference type="Proteomes" id="UP000250796">
    <property type="component" value="Chromosome MESINF"/>
</dbReference>
<dbReference type="AlphaFoldDB" id="A0A7Z7LGH4"/>
<dbReference type="EMBL" id="LS974202">
    <property type="protein sequence ID" value="SSC13032.1"/>
    <property type="molecule type" value="Genomic_DNA"/>
</dbReference>
<name>A0A7Z7LGH4_9BACT</name>
<evidence type="ECO:0000313" key="1">
    <source>
        <dbReference type="EMBL" id="SSC13032.1"/>
    </source>
</evidence>
<reference evidence="1 2" key="1">
    <citation type="submission" date="2017-01" db="EMBL/GenBank/DDBJ databases">
        <authorList>
            <person name="Erauso G."/>
        </authorList>
    </citation>
    <scope>NUCLEOTIDE SEQUENCE [LARGE SCALE GENOMIC DNA]</scope>
    <source>
        <strain evidence="1">MESINF1</strain>
    </source>
</reference>
<evidence type="ECO:0000313" key="2">
    <source>
        <dbReference type="Proteomes" id="UP000250796"/>
    </source>
</evidence>
<accession>A0A7Z7LGH4</accession>
<evidence type="ECO:0008006" key="3">
    <source>
        <dbReference type="Google" id="ProtNLM"/>
    </source>
</evidence>
<dbReference type="KEGG" id="minf:MESINF_1588"/>
<organism evidence="1 2">
    <name type="scientific">Mesotoga infera</name>
    <dbReference type="NCBI Taxonomy" id="1236046"/>
    <lineage>
        <taxon>Bacteria</taxon>
        <taxon>Thermotogati</taxon>
        <taxon>Thermotogota</taxon>
        <taxon>Thermotogae</taxon>
        <taxon>Kosmotogales</taxon>
        <taxon>Kosmotogaceae</taxon>
        <taxon>Mesotoga</taxon>
    </lineage>
</organism>
<protein>
    <recommendedName>
        <fullName evidence="3">DUF4258 domain-containing protein</fullName>
    </recommendedName>
</protein>
<dbReference type="RefSeq" id="WP_169699231.1">
    <property type="nucleotide sequence ID" value="NZ_LS974202.1"/>
</dbReference>
<gene>
    <name evidence="1" type="ORF">MESINF_1588</name>
</gene>
<keyword evidence="2" id="KW-1185">Reference proteome</keyword>